<dbReference type="PANTHER" id="PTHR44329">
    <property type="entry name" value="SERINE/THREONINE-PROTEIN KINASE TNNI3K-RELATED"/>
    <property type="match status" value="1"/>
</dbReference>
<evidence type="ECO:0000256" key="1">
    <source>
        <dbReference type="ARBA" id="ARBA00022679"/>
    </source>
</evidence>
<feature type="active site" description="Proton acceptor" evidence="5">
    <location>
        <position position="262"/>
    </location>
</feature>
<evidence type="ECO:0000256" key="7">
    <source>
        <dbReference type="SAM" id="MobiDB-lite"/>
    </source>
</evidence>
<protein>
    <recommendedName>
        <fullName evidence="8">Protein kinase domain-containing protein</fullName>
    </recommendedName>
</protein>
<dbReference type="Gene3D" id="3.30.200.20">
    <property type="entry name" value="Phosphorylase Kinase, domain 1"/>
    <property type="match status" value="1"/>
</dbReference>
<evidence type="ECO:0000256" key="5">
    <source>
        <dbReference type="PIRSR" id="PIRSR000615-1"/>
    </source>
</evidence>
<keyword evidence="3" id="KW-0418">Kinase</keyword>
<dbReference type="InterPro" id="IPR011009">
    <property type="entry name" value="Kinase-like_dom_sf"/>
</dbReference>
<dbReference type="GO" id="GO:0004674">
    <property type="term" value="F:protein serine/threonine kinase activity"/>
    <property type="evidence" value="ECO:0007669"/>
    <property type="project" value="TreeGrafter"/>
</dbReference>
<dbReference type="PROSITE" id="PS50011">
    <property type="entry name" value="PROTEIN_KINASE_DOM"/>
    <property type="match status" value="1"/>
</dbReference>
<evidence type="ECO:0000256" key="4">
    <source>
        <dbReference type="ARBA" id="ARBA00022840"/>
    </source>
</evidence>
<organism evidence="9">
    <name type="scientific">Chaetoceros debilis</name>
    <dbReference type="NCBI Taxonomy" id="122233"/>
    <lineage>
        <taxon>Eukaryota</taxon>
        <taxon>Sar</taxon>
        <taxon>Stramenopiles</taxon>
        <taxon>Ochrophyta</taxon>
        <taxon>Bacillariophyta</taxon>
        <taxon>Coscinodiscophyceae</taxon>
        <taxon>Chaetocerotophycidae</taxon>
        <taxon>Chaetocerotales</taxon>
        <taxon>Chaetocerotaceae</taxon>
        <taxon>Chaetoceros</taxon>
    </lineage>
</organism>
<feature type="binding site" evidence="6">
    <location>
        <position position="280"/>
    </location>
    <ligand>
        <name>Mg(2+)</name>
        <dbReference type="ChEBI" id="CHEBI:18420"/>
    </ligand>
</feature>
<evidence type="ECO:0000313" key="9">
    <source>
        <dbReference type="EMBL" id="CAE0459527.1"/>
    </source>
</evidence>
<keyword evidence="6" id="KW-0460">Magnesium</keyword>
<dbReference type="SUPFAM" id="SSF56112">
    <property type="entry name" value="Protein kinase-like (PK-like)"/>
    <property type="match status" value="1"/>
</dbReference>
<keyword evidence="2" id="KW-0547">Nucleotide-binding</keyword>
<dbReference type="InterPro" id="IPR000719">
    <property type="entry name" value="Prot_kinase_dom"/>
</dbReference>
<sequence length="408" mass="45982">MFLNKKEPQLSVAGNSPLDSEEKSTASDYSSSDECALKLNKLSVNSALFIDNDRNGDHQSGLEVPVLEEQYIEFGGVLGSGGFSSVRELRGLKRQRGLSEGVDIMMSRAASLSLTRSMHSHCSIDDSSSICNSSVNGGYAIKQLRKDLSRSSIHNGAIDLAVEARFLTALSHRNIISLHCVSESSPGNKDFFIVIDRIDRTLGKEIVGWRRTQERVMKEKSRRGKEYVQGRIQSIYNSRVAVAIEIAQAMEYLHLHKIIYRDIKPENIGLDYLDVVKIFDFGCAKELKEEQKIGHNQYLSTARVGTRRYMAPEVYLGQSYGLPVDVYSFSILLWEILSLTSPFENFTSLLKHANAVYKKHRRPHMGKSWPKVLKTILESGWHKDPSRRASMDEICEVLKNYLARGDSQ</sequence>
<dbReference type="GO" id="GO:0005524">
    <property type="term" value="F:ATP binding"/>
    <property type="evidence" value="ECO:0007669"/>
    <property type="project" value="UniProtKB-KW"/>
</dbReference>
<gene>
    <name evidence="9" type="ORF">CDEB00056_LOCUS4368</name>
</gene>
<evidence type="ECO:0000256" key="3">
    <source>
        <dbReference type="ARBA" id="ARBA00022777"/>
    </source>
</evidence>
<keyword evidence="4" id="KW-0067">ATP-binding</keyword>
<accession>A0A7S3PYA6</accession>
<dbReference type="GO" id="GO:0046872">
    <property type="term" value="F:metal ion binding"/>
    <property type="evidence" value="ECO:0007669"/>
    <property type="project" value="UniProtKB-KW"/>
</dbReference>
<feature type="binding site" evidence="6">
    <location>
        <position position="267"/>
    </location>
    <ligand>
        <name>Mg(2+)</name>
        <dbReference type="ChEBI" id="CHEBI:18420"/>
    </ligand>
</feature>
<dbReference type="Pfam" id="PF00069">
    <property type="entry name" value="Pkinase"/>
    <property type="match status" value="1"/>
</dbReference>
<name>A0A7S3PYA6_9STRA</name>
<proteinExistence type="predicted"/>
<feature type="domain" description="Protein kinase" evidence="8">
    <location>
        <begin position="72"/>
        <end position="402"/>
    </location>
</feature>
<dbReference type="PANTHER" id="PTHR44329:SF288">
    <property type="entry name" value="MITOGEN-ACTIVATED PROTEIN KINASE KINASE KINASE 20"/>
    <property type="match status" value="1"/>
</dbReference>
<keyword evidence="1" id="KW-0808">Transferase</keyword>
<evidence type="ECO:0000256" key="6">
    <source>
        <dbReference type="PIRSR" id="PIRSR000615-3"/>
    </source>
</evidence>
<evidence type="ECO:0000259" key="8">
    <source>
        <dbReference type="PROSITE" id="PS50011"/>
    </source>
</evidence>
<reference evidence="9" key="1">
    <citation type="submission" date="2021-01" db="EMBL/GenBank/DDBJ databases">
        <authorList>
            <person name="Corre E."/>
            <person name="Pelletier E."/>
            <person name="Niang G."/>
            <person name="Scheremetjew M."/>
            <person name="Finn R."/>
            <person name="Kale V."/>
            <person name="Holt S."/>
            <person name="Cochrane G."/>
            <person name="Meng A."/>
            <person name="Brown T."/>
            <person name="Cohen L."/>
        </authorList>
    </citation>
    <scope>NUCLEOTIDE SEQUENCE</scope>
    <source>
        <strain evidence="9">MM31A-1</strain>
    </source>
</reference>
<dbReference type="SMART" id="SM00220">
    <property type="entry name" value="S_TKc"/>
    <property type="match status" value="1"/>
</dbReference>
<dbReference type="InterPro" id="IPR051681">
    <property type="entry name" value="Ser/Thr_Kinases-Pseudokinases"/>
</dbReference>
<feature type="region of interest" description="Disordered" evidence="7">
    <location>
        <begin position="1"/>
        <end position="29"/>
    </location>
</feature>
<dbReference type="Gene3D" id="1.10.510.10">
    <property type="entry name" value="Transferase(Phosphotransferase) domain 1"/>
    <property type="match status" value="1"/>
</dbReference>
<keyword evidence="6" id="KW-0479">Metal-binding</keyword>
<dbReference type="AlphaFoldDB" id="A0A7S3PYA6"/>
<evidence type="ECO:0000256" key="2">
    <source>
        <dbReference type="ARBA" id="ARBA00022741"/>
    </source>
</evidence>
<dbReference type="EMBL" id="HBIO01006037">
    <property type="protein sequence ID" value="CAE0459527.1"/>
    <property type="molecule type" value="Transcribed_RNA"/>
</dbReference>